<dbReference type="GO" id="GO:0008830">
    <property type="term" value="F:dTDP-4-dehydrorhamnose 3,5-epimerase activity"/>
    <property type="evidence" value="ECO:0007669"/>
    <property type="project" value="UniProtKB-UniRule"/>
</dbReference>
<dbReference type="CDD" id="cd00438">
    <property type="entry name" value="cupin_RmlC"/>
    <property type="match status" value="1"/>
</dbReference>
<dbReference type="EMBL" id="JSZA02000027">
    <property type="protein sequence ID" value="KHD05766.1"/>
    <property type="molecule type" value="Genomic_DNA"/>
</dbReference>
<evidence type="ECO:0000256" key="4">
    <source>
        <dbReference type="ARBA" id="ARBA00019595"/>
    </source>
</evidence>
<comment type="subunit">
    <text evidence="7">Homodimer.</text>
</comment>
<feature type="active site" description="Proton acceptor" evidence="5">
    <location>
        <position position="62"/>
    </location>
</feature>
<dbReference type="GO" id="GO:0000271">
    <property type="term" value="P:polysaccharide biosynthetic process"/>
    <property type="evidence" value="ECO:0007669"/>
    <property type="project" value="TreeGrafter"/>
</dbReference>
<dbReference type="SUPFAM" id="SSF51182">
    <property type="entry name" value="RmlC-like cupins"/>
    <property type="match status" value="1"/>
</dbReference>
<dbReference type="GO" id="GO:0005829">
    <property type="term" value="C:cytosol"/>
    <property type="evidence" value="ECO:0007669"/>
    <property type="project" value="TreeGrafter"/>
</dbReference>
<dbReference type="GO" id="GO:0019305">
    <property type="term" value="P:dTDP-rhamnose biosynthetic process"/>
    <property type="evidence" value="ECO:0007669"/>
    <property type="project" value="UniProtKB-UniRule"/>
</dbReference>
<keyword evidence="9" id="KW-1185">Reference proteome</keyword>
<evidence type="ECO:0000256" key="1">
    <source>
        <dbReference type="ARBA" id="ARBA00001298"/>
    </source>
</evidence>
<proteinExistence type="inferred from homology"/>
<feature type="site" description="Participates in a stacking interaction with the thymidine ring of dTDP-4-oxo-6-deoxyglucose" evidence="6">
    <location>
        <position position="138"/>
    </location>
</feature>
<dbReference type="UniPathway" id="UPA00124"/>
<comment type="pathway">
    <text evidence="7">Carbohydrate biosynthesis; dTDP-L-rhamnose biosynthesis.</text>
</comment>
<evidence type="ECO:0000256" key="3">
    <source>
        <dbReference type="ARBA" id="ARBA00012098"/>
    </source>
</evidence>
<reference evidence="8 9" key="1">
    <citation type="journal article" date="2016" name="Front. Microbiol.">
        <title>Single-Cell (Meta-)Genomics of a Dimorphic Candidatus Thiomargarita nelsonii Reveals Genomic Plasticity.</title>
        <authorList>
            <person name="Flood B.E."/>
            <person name="Fliss P."/>
            <person name="Jones D.S."/>
            <person name="Dick G.J."/>
            <person name="Jain S."/>
            <person name="Kaster A.K."/>
            <person name="Winkel M."/>
            <person name="Mussmann M."/>
            <person name="Bailey J."/>
        </authorList>
    </citation>
    <scope>NUCLEOTIDE SEQUENCE [LARGE SCALE GENOMIC DNA]</scope>
    <source>
        <strain evidence="8">Hydrate Ridge</strain>
    </source>
</reference>
<comment type="caution">
    <text evidence="8">The sequence shown here is derived from an EMBL/GenBank/DDBJ whole genome shotgun (WGS) entry which is preliminary data.</text>
</comment>
<dbReference type="Pfam" id="PF00908">
    <property type="entry name" value="dTDP_sugar_isom"/>
    <property type="match status" value="1"/>
</dbReference>
<gene>
    <name evidence="8" type="ORF">PN36_08970</name>
</gene>
<dbReference type="PANTHER" id="PTHR21047">
    <property type="entry name" value="DTDP-6-DEOXY-D-GLUCOSE-3,5 EPIMERASE"/>
    <property type="match status" value="1"/>
</dbReference>
<keyword evidence="7" id="KW-0413">Isomerase</keyword>
<evidence type="ECO:0000256" key="7">
    <source>
        <dbReference type="RuleBase" id="RU364069"/>
    </source>
</evidence>
<dbReference type="NCBIfam" id="TIGR01221">
    <property type="entry name" value="rmlC"/>
    <property type="match status" value="1"/>
</dbReference>
<comment type="catalytic activity">
    <reaction evidence="1 7">
        <text>dTDP-4-dehydro-6-deoxy-alpha-D-glucose = dTDP-4-dehydro-beta-L-rhamnose</text>
        <dbReference type="Rhea" id="RHEA:16969"/>
        <dbReference type="ChEBI" id="CHEBI:57649"/>
        <dbReference type="ChEBI" id="CHEBI:62830"/>
        <dbReference type="EC" id="5.1.3.13"/>
    </reaction>
</comment>
<dbReference type="AlphaFoldDB" id="A0A0A6RPI4"/>
<evidence type="ECO:0000313" key="8">
    <source>
        <dbReference type="EMBL" id="KHD05766.1"/>
    </source>
</evidence>
<feature type="active site" description="Proton donor" evidence="5">
    <location>
        <position position="132"/>
    </location>
</feature>
<dbReference type="PANTHER" id="PTHR21047:SF2">
    <property type="entry name" value="THYMIDINE DIPHOSPHO-4-KETO-RHAMNOSE 3,5-EPIMERASE"/>
    <property type="match status" value="1"/>
</dbReference>
<organism evidence="8 9">
    <name type="scientific">Candidatus Thiomargarita nelsonii</name>
    <dbReference type="NCBI Taxonomy" id="1003181"/>
    <lineage>
        <taxon>Bacteria</taxon>
        <taxon>Pseudomonadati</taxon>
        <taxon>Pseudomonadota</taxon>
        <taxon>Gammaproteobacteria</taxon>
        <taxon>Thiotrichales</taxon>
        <taxon>Thiotrichaceae</taxon>
        <taxon>Thiomargarita</taxon>
    </lineage>
</organism>
<sequence>MRFITTPLVGAYTIELEGKGDERGFFARFFCKKEFEQLSLATDFVQINNSLSAKKGTLRGMHYQLPPASEVKLIRCIQGALYDAIIDIRPDSPTYRQWFGVELTSNNRKMLYVPQGFAHGFITLEDNTELLYLVSSYYEPQAERGIRYNDPLFAIDWPVEPVVVSDKDRNWPDFNPAWHLNDAMEGLV</sequence>
<dbReference type="Gene3D" id="2.60.120.10">
    <property type="entry name" value="Jelly Rolls"/>
    <property type="match status" value="1"/>
</dbReference>
<name>A0A0A6RPI4_9GAMM</name>
<dbReference type="EC" id="5.1.3.13" evidence="3 7"/>
<evidence type="ECO:0000256" key="2">
    <source>
        <dbReference type="ARBA" id="ARBA00001997"/>
    </source>
</evidence>
<comment type="function">
    <text evidence="2 7">Catalyzes the epimerization of the C3' and C5'positions of dTDP-6-deoxy-D-xylo-4-hexulose, forming dTDP-6-deoxy-L-lyxo-4-hexulose.</text>
</comment>
<dbReference type="InterPro" id="IPR011051">
    <property type="entry name" value="RmlC_Cupin_sf"/>
</dbReference>
<protein>
    <recommendedName>
        <fullName evidence="4 7">dTDP-4-dehydrorhamnose 3,5-epimerase</fullName>
        <ecNumber evidence="3 7">5.1.3.13</ecNumber>
    </recommendedName>
    <alternativeName>
        <fullName evidence="7">Thymidine diphospho-4-keto-rhamnose 3,5-epimerase</fullName>
    </alternativeName>
</protein>
<dbReference type="InterPro" id="IPR014710">
    <property type="entry name" value="RmlC-like_jellyroll"/>
</dbReference>
<evidence type="ECO:0000256" key="5">
    <source>
        <dbReference type="PIRSR" id="PIRSR600888-1"/>
    </source>
</evidence>
<comment type="similarity">
    <text evidence="7">Belongs to the dTDP-4-dehydrorhamnose 3,5-epimerase family.</text>
</comment>
<evidence type="ECO:0000313" key="9">
    <source>
        <dbReference type="Proteomes" id="UP000030428"/>
    </source>
</evidence>
<dbReference type="Proteomes" id="UP000030428">
    <property type="component" value="Unassembled WGS sequence"/>
</dbReference>
<accession>A0A0A6RPI4</accession>
<dbReference type="InterPro" id="IPR000888">
    <property type="entry name" value="RmlC-like"/>
</dbReference>
<evidence type="ECO:0000256" key="6">
    <source>
        <dbReference type="PIRSR" id="PIRSR600888-3"/>
    </source>
</evidence>